<dbReference type="EMBL" id="CACVBM020001840">
    <property type="protein sequence ID" value="CAA7060987.1"/>
    <property type="molecule type" value="Genomic_DNA"/>
</dbReference>
<proteinExistence type="predicted"/>
<dbReference type="Proteomes" id="UP000467841">
    <property type="component" value="Unassembled WGS sequence"/>
</dbReference>
<evidence type="ECO:0000313" key="2">
    <source>
        <dbReference type="Proteomes" id="UP000467841"/>
    </source>
</evidence>
<accession>A0A6D2L7Z4</accession>
<evidence type="ECO:0000313" key="1">
    <source>
        <dbReference type="EMBL" id="CAA7060987.1"/>
    </source>
</evidence>
<sequence>MLDQSLCSLIVCNINQVHRENLSLVVRNINKSKVVLEFQFRGFSSIATRSIHLSSNVGSFVFQSAQSLNLQADLFQGRINVQGQKAAEPTPNERNMMEMACCFKN</sequence>
<keyword evidence="2" id="KW-1185">Reference proteome</keyword>
<organism evidence="1 2">
    <name type="scientific">Microthlaspi erraticum</name>
    <dbReference type="NCBI Taxonomy" id="1685480"/>
    <lineage>
        <taxon>Eukaryota</taxon>
        <taxon>Viridiplantae</taxon>
        <taxon>Streptophyta</taxon>
        <taxon>Embryophyta</taxon>
        <taxon>Tracheophyta</taxon>
        <taxon>Spermatophyta</taxon>
        <taxon>Magnoliopsida</taxon>
        <taxon>eudicotyledons</taxon>
        <taxon>Gunneridae</taxon>
        <taxon>Pentapetalae</taxon>
        <taxon>rosids</taxon>
        <taxon>malvids</taxon>
        <taxon>Brassicales</taxon>
        <taxon>Brassicaceae</taxon>
        <taxon>Coluteocarpeae</taxon>
        <taxon>Microthlaspi</taxon>
    </lineage>
</organism>
<gene>
    <name evidence="1" type="ORF">MERR_LOCUS48223</name>
</gene>
<dbReference type="AlphaFoldDB" id="A0A6D2L7Z4"/>
<reference evidence="1" key="1">
    <citation type="submission" date="2020-01" db="EMBL/GenBank/DDBJ databases">
        <authorList>
            <person name="Mishra B."/>
        </authorList>
    </citation>
    <scope>NUCLEOTIDE SEQUENCE [LARGE SCALE GENOMIC DNA]</scope>
</reference>
<name>A0A6D2L7Z4_9BRAS</name>
<comment type="caution">
    <text evidence="1">The sequence shown here is derived from an EMBL/GenBank/DDBJ whole genome shotgun (WGS) entry which is preliminary data.</text>
</comment>
<protein>
    <submittedName>
        <fullName evidence="1">Uncharacterized protein</fullName>
    </submittedName>
</protein>